<dbReference type="Gene3D" id="3.40.30.10">
    <property type="entry name" value="Glutaredoxin"/>
    <property type="match status" value="1"/>
</dbReference>
<comment type="similarity">
    <text evidence="3">Belongs to the GST superfamily. Sigma family.</text>
</comment>
<feature type="domain" description="GST C-terminal" evidence="7">
    <location>
        <begin position="72"/>
        <end position="196"/>
    </location>
</feature>
<dbReference type="OrthoDB" id="414243at2759"/>
<dbReference type="PROSITE" id="PS50405">
    <property type="entry name" value="GST_CTER"/>
    <property type="match status" value="1"/>
</dbReference>
<dbReference type="SUPFAM" id="SSF47616">
    <property type="entry name" value="GST C-terminal domain-like"/>
    <property type="match status" value="1"/>
</dbReference>
<sequence>LEIFIKFWNFQVLVVGGCDFEDVRYSFEEFPKHKEELPFGQVPVLEFDGKQLAQSHTIARYLARKFGLAGKSAWEEAIVDSIADAYKDYTREIRQFYMVLHGFEKGDLEAVVKDVFLPANQKLFGFLTKFLKNNKSGYLVGDSLTWVDLLVADIATWFKKYPTLYDGFPEMKAHAEKVRSNPTLKKWISSRPDTYF</sequence>
<dbReference type="SUPFAM" id="SSF52833">
    <property type="entry name" value="Thioredoxin-like"/>
    <property type="match status" value="1"/>
</dbReference>
<dbReference type="Gene3D" id="1.20.1050.10">
    <property type="match status" value="1"/>
</dbReference>
<dbReference type="FunFam" id="1.20.1050.10:FF:000031">
    <property type="entry name" value="Glutathione S-Transferase"/>
    <property type="match status" value="1"/>
</dbReference>
<dbReference type="GO" id="GO:0005737">
    <property type="term" value="C:cytoplasm"/>
    <property type="evidence" value="ECO:0007669"/>
    <property type="project" value="UniProtKB-ARBA"/>
</dbReference>
<name>A0A2G9UMK0_TELCI</name>
<dbReference type="InterPro" id="IPR036282">
    <property type="entry name" value="Glutathione-S-Trfase_C_sf"/>
</dbReference>
<evidence type="ECO:0000259" key="6">
    <source>
        <dbReference type="PROSITE" id="PS50404"/>
    </source>
</evidence>
<dbReference type="SFLD" id="SFLDS00019">
    <property type="entry name" value="Glutathione_Transferase_(cytos"/>
    <property type="match status" value="1"/>
</dbReference>
<dbReference type="PANTHER" id="PTHR11571:SF224">
    <property type="entry name" value="HEMATOPOIETIC PROSTAGLANDIN D SYNTHASE"/>
    <property type="match status" value="1"/>
</dbReference>
<accession>A0A2G9UMK0</accession>
<feature type="domain" description="GST N-terminal" evidence="6">
    <location>
        <begin position="1"/>
        <end position="70"/>
    </location>
</feature>
<dbReference type="EMBL" id="KZ345943">
    <property type="protein sequence ID" value="PIO71455.1"/>
    <property type="molecule type" value="Genomic_DNA"/>
</dbReference>
<dbReference type="EC" id="2.5.1.18" evidence="1"/>
<dbReference type="InterPro" id="IPR050213">
    <property type="entry name" value="GST_superfamily"/>
</dbReference>
<dbReference type="CDD" id="cd03039">
    <property type="entry name" value="GST_N_Sigma_like"/>
    <property type="match status" value="1"/>
</dbReference>
<dbReference type="Pfam" id="PF02798">
    <property type="entry name" value="GST_N"/>
    <property type="match status" value="1"/>
</dbReference>
<evidence type="ECO:0000259" key="7">
    <source>
        <dbReference type="PROSITE" id="PS50405"/>
    </source>
</evidence>
<dbReference type="PROSITE" id="PS50404">
    <property type="entry name" value="GST_NTER"/>
    <property type="match status" value="1"/>
</dbReference>
<dbReference type="InterPro" id="IPR004045">
    <property type="entry name" value="Glutathione_S-Trfase_N"/>
</dbReference>
<evidence type="ECO:0000313" key="9">
    <source>
        <dbReference type="Proteomes" id="UP000230423"/>
    </source>
</evidence>
<proteinExistence type="inferred from homology"/>
<evidence type="ECO:0000313" key="8">
    <source>
        <dbReference type="EMBL" id="PIO71455.1"/>
    </source>
</evidence>
<evidence type="ECO:0000256" key="4">
    <source>
        <dbReference type="ARBA" id="ARBA00047960"/>
    </source>
</evidence>
<dbReference type="GO" id="GO:0004364">
    <property type="term" value="F:glutathione transferase activity"/>
    <property type="evidence" value="ECO:0007669"/>
    <property type="project" value="UniProtKB-EC"/>
</dbReference>
<feature type="non-terminal residue" evidence="8">
    <location>
        <position position="1"/>
    </location>
</feature>
<dbReference type="Proteomes" id="UP000230423">
    <property type="component" value="Unassembled WGS sequence"/>
</dbReference>
<dbReference type="AlphaFoldDB" id="A0A2G9UMK0"/>
<protein>
    <recommendedName>
        <fullName evidence="1">glutathione transferase</fullName>
        <ecNumber evidence="1">2.5.1.18</ecNumber>
    </recommendedName>
    <alternativeName>
        <fullName evidence="5">GST class-sigma</fullName>
    </alternativeName>
</protein>
<dbReference type="InterPro" id="IPR010987">
    <property type="entry name" value="Glutathione-S-Trfase_C-like"/>
</dbReference>
<dbReference type="GO" id="GO:0006749">
    <property type="term" value="P:glutathione metabolic process"/>
    <property type="evidence" value="ECO:0007669"/>
    <property type="project" value="TreeGrafter"/>
</dbReference>
<dbReference type="InterPro" id="IPR004046">
    <property type="entry name" value="GST_C"/>
</dbReference>
<organism evidence="8 9">
    <name type="scientific">Teladorsagia circumcincta</name>
    <name type="common">Brown stomach worm</name>
    <name type="synonym">Ostertagia circumcincta</name>
    <dbReference type="NCBI Taxonomy" id="45464"/>
    <lineage>
        <taxon>Eukaryota</taxon>
        <taxon>Metazoa</taxon>
        <taxon>Ecdysozoa</taxon>
        <taxon>Nematoda</taxon>
        <taxon>Chromadorea</taxon>
        <taxon>Rhabditida</taxon>
        <taxon>Rhabditina</taxon>
        <taxon>Rhabditomorpha</taxon>
        <taxon>Strongyloidea</taxon>
        <taxon>Trichostrongylidae</taxon>
        <taxon>Teladorsagia</taxon>
    </lineage>
</organism>
<evidence type="ECO:0000256" key="3">
    <source>
        <dbReference type="ARBA" id="ARBA00038317"/>
    </source>
</evidence>
<reference evidence="8 9" key="1">
    <citation type="submission" date="2015-09" db="EMBL/GenBank/DDBJ databases">
        <title>Draft genome of the parasitic nematode Teladorsagia circumcincta isolate WARC Sus (inbred).</title>
        <authorList>
            <person name="Mitreva M."/>
        </authorList>
    </citation>
    <scope>NUCLEOTIDE SEQUENCE [LARGE SCALE GENOMIC DNA]</scope>
    <source>
        <strain evidence="8 9">S</strain>
    </source>
</reference>
<dbReference type="CDD" id="cd03192">
    <property type="entry name" value="GST_C_Sigma_like"/>
    <property type="match status" value="1"/>
</dbReference>
<dbReference type="PANTHER" id="PTHR11571">
    <property type="entry name" value="GLUTATHIONE S-TRANSFERASE"/>
    <property type="match status" value="1"/>
</dbReference>
<gene>
    <name evidence="8" type="ORF">TELCIR_06649</name>
</gene>
<dbReference type="Pfam" id="PF14497">
    <property type="entry name" value="GST_C_3"/>
    <property type="match status" value="1"/>
</dbReference>
<evidence type="ECO:0000256" key="5">
    <source>
        <dbReference type="ARBA" id="ARBA00078118"/>
    </source>
</evidence>
<evidence type="ECO:0000256" key="1">
    <source>
        <dbReference type="ARBA" id="ARBA00012452"/>
    </source>
</evidence>
<keyword evidence="9" id="KW-1185">Reference proteome</keyword>
<comment type="catalytic activity">
    <reaction evidence="4">
        <text>RX + glutathione = an S-substituted glutathione + a halide anion + H(+)</text>
        <dbReference type="Rhea" id="RHEA:16437"/>
        <dbReference type="ChEBI" id="CHEBI:15378"/>
        <dbReference type="ChEBI" id="CHEBI:16042"/>
        <dbReference type="ChEBI" id="CHEBI:17792"/>
        <dbReference type="ChEBI" id="CHEBI:57925"/>
        <dbReference type="ChEBI" id="CHEBI:90779"/>
        <dbReference type="EC" id="2.5.1.18"/>
    </reaction>
</comment>
<dbReference type="InterPro" id="IPR040079">
    <property type="entry name" value="Glutathione_S-Trfase"/>
</dbReference>
<keyword evidence="2 8" id="KW-0808">Transferase</keyword>
<evidence type="ECO:0000256" key="2">
    <source>
        <dbReference type="ARBA" id="ARBA00022679"/>
    </source>
</evidence>
<dbReference type="InterPro" id="IPR036249">
    <property type="entry name" value="Thioredoxin-like_sf"/>
</dbReference>